<protein>
    <recommendedName>
        <fullName evidence="4">Ricin B lectin domain-containing protein</fullName>
    </recommendedName>
</protein>
<organism evidence="2 3">
    <name type="scientific">Mortierella alpina</name>
    <name type="common">Oleaginous fungus</name>
    <name type="synonym">Mortierella renispora</name>
    <dbReference type="NCBI Taxonomy" id="64518"/>
    <lineage>
        <taxon>Eukaryota</taxon>
        <taxon>Fungi</taxon>
        <taxon>Fungi incertae sedis</taxon>
        <taxon>Mucoromycota</taxon>
        <taxon>Mortierellomycotina</taxon>
        <taxon>Mortierellomycetes</taxon>
        <taxon>Mortierellales</taxon>
        <taxon>Mortierellaceae</taxon>
        <taxon>Mortierella</taxon>
    </lineage>
</organism>
<sequence length="172" mass="19178">MARSTSLFILLTALVIQVVLAGSDLPVDQFYIKQEDEYLSFGRVRIACPPPDLPALVLGSIFASSWSIEAVKGGYTIKQLVPGFEYSYGLLEEDERPIFSVEQDPGTWAISPAGDGLVTIGLAGHNLLLTRQQNRNEVFLKPADDSSSQKWSLTKDLYNYHSLYPNRFQHIL</sequence>
<evidence type="ECO:0000313" key="2">
    <source>
        <dbReference type="EMBL" id="KAF9947710.1"/>
    </source>
</evidence>
<dbReference type="AlphaFoldDB" id="A0A9P6IU07"/>
<feature type="chain" id="PRO_5040159470" description="Ricin B lectin domain-containing protein" evidence="1">
    <location>
        <begin position="22"/>
        <end position="172"/>
    </location>
</feature>
<evidence type="ECO:0008006" key="4">
    <source>
        <dbReference type="Google" id="ProtNLM"/>
    </source>
</evidence>
<gene>
    <name evidence="2" type="ORF">BGZ70_002543</name>
</gene>
<name>A0A9P6IU07_MORAP</name>
<dbReference type="OrthoDB" id="2436199at2759"/>
<dbReference type="EMBL" id="JAAAHY010001624">
    <property type="protein sequence ID" value="KAF9947710.1"/>
    <property type="molecule type" value="Genomic_DNA"/>
</dbReference>
<evidence type="ECO:0000313" key="3">
    <source>
        <dbReference type="Proteomes" id="UP000738359"/>
    </source>
</evidence>
<proteinExistence type="predicted"/>
<keyword evidence="3" id="KW-1185">Reference proteome</keyword>
<comment type="caution">
    <text evidence="2">The sequence shown here is derived from an EMBL/GenBank/DDBJ whole genome shotgun (WGS) entry which is preliminary data.</text>
</comment>
<accession>A0A9P6IU07</accession>
<evidence type="ECO:0000256" key="1">
    <source>
        <dbReference type="SAM" id="SignalP"/>
    </source>
</evidence>
<keyword evidence="1" id="KW-0732">Signal</keyword>
<dbReference type="SUPFAM" id="SSF50370">
    <property type="entry name" value="Ricin B-like lectins"/>
    <property type="match status" value="1"/>
</dbReference>
<dbReference type="InterPro" id="IPR035992">
    <property type="entry name" value="Ricin_B-like_lectins"/>
</dbReference>
<dbReference type="Proteomes" id="UP000738359">
    <property type="component" value="Unassembled WGS sequence"/>
</dbReference>
<reference evidence="2" key="1">
    <citation type="journal article" date="2020" name="Fungal Divers.">
        <title>Resolving the Mortierellaceae phylogeny through synthesis of multi-gene phylogenetics and phylogenomics.</title>
        <authorList>
            <person name="Vandepol N."/>
            <person name="Liber J."/>
            <person name="Desiro A."/>
            <person name="Na H."/>
            <person name="Kennedy M."/>
            <person name="Barry K."/>
            <person name="Grigoriev I.V."/>
            <person name="Miller A.N."/>
            <person name="O'Donnell K."/>
            <person name="Stajich J.E."/>
            <person name="Bonito G."/>
        </authorList>
    </citation>
    <scope>NUCLEOTIDE SEQUENCE</scope>
    <source>
        <strain evidence="2">CK1249</strain>
    </source>
</reference>
<feature type="signal peptide" evidence="1">
    <location>
        <begin position="1"/>
        <end position="21"/>
    </location>
</feature>